<dbReference type="EMBL" id="HE575321">
    <property type="protein sequence ID" value="CCC92074.1"/>
    <property type="molecule type" value="Genomic_DNA"/>
</dbReference>
<organism evidence="1">
    <name type="scientific">Trypanosoma congolense (strain IL3000)</name>
    <dbReference type="NCBI Taxonomy" id="1068625"/>
    <lineage>
        <taxon>Eukaryota</taxon>
        <taxon>Discoba</taxon>
        <taxon>Euglenozoa</taxon>
        <taxon>Kinetoplastea</taxon>
        <taxon>Metakinetoplastina</taxon>
        <taxon>Trypanosomatida</taxon>
        <taxon>Trypanosomatidae</taxon>
        <taxon>Trypanosoma</taxon>
        <taxon>Nannomonas</taxon>
    </lineage>
</organism>
<dbReference type="AlphaFoldDB" id="G0URR2"/>
<reference evidence="1" key="1">
    <citation type="journal article" date="2012" name="Proc. Natl. Acad. Sci. U.S.A.">
        <title>Antigenic diversity is generated by distinct evolutionary mechanisms in African trypanosome species.</title>
        <authorList>
            <person name="Jackson A.P."/>
            <person name="Berry A."/>
            <person name="Aslett M."/>
            <person name="Allison H.C."/>
            <person name="Burton P."/>
            <person name="Vavrova-Anderson J."/>
            <person name="Brown R."/>
            <person name="Browne H."/>
            <person name="Corton N."/>
            <person name="Hauser H."/>
            <person name="Gamble J."/>
            <person name="Gilderthorp R."/>
            <person name="Marcello L."/>
            <person name="McQuillan J."/>
            <person name="Otto T.D."/>
            <person name="Quail M.A."/>
            <person name="Sanders M.J."/>
            <person name="van Tonder A."/>
            <person name="Ginger M.L."/>
            <person name="Field M.C."/>
            <person name="Barry J.D."/>
            <person name="Hertz-Fowler C."/>
            <person name="Berriman M."/>
        </authorList>
    </citation>
    <scope>NUCLEOTIDE SEQUENCE</scope>
    <source>
        <strain evidence="1">IL3000</strain>
    </source>
</reference>
<gene>
    <name evidence="1" type="ORF">TCIL3000_8_2930</name>
</gene>
<protein>
    <submittedName>
        <fullName evidence="1">Uncharacterized protein</fullName>
    </submittedName>
</protein>
<evidence type="ECO:0000313" key="1">
    <source>
        <dbReference type="EMBL" id="CCC92074.1"/>
    </source>
</evidence>
<accession>G0URR2</accession>
<name>G0URR2_TRYCI</name>
<proteinExistence type="predicted"/>
<sequence length="141" mass="15982">MGDNIGWWCQCPFSFLRTSCDDLYGLVECMIGSKYACLNALHNAALIVRSYIFSLSPPHTGAFYFLHLHVFSFRMPPEPSVAHCPARYLSINSSEASERMCMFSLFSSPCIFCRLLFFPFQDLIRCVFARAKLPLSGELSV</sequence>